<evidence type="ECO:0000256" key="6">
    <source>
        <dbReference type="ARBA" id="ARBA00023134"/>
    </source>
</evidence>
<comment type="caution">
    <text evidence="10">The sequence shown here is derived from an EMBL/GenBank/DDBJ whole genome shotgun (WGS) entry which is preliminary data.</text>
</comment>
<dbReference type="PANTHER" id="PTHR46390:SF1">
    <property type="entry name" value="MANNOSE-1-PHOSPHATE GUANYLYLTRANSFERASE"/>
    <property type="match status" value="1"/>
</dbReference>
<dbReference type="InterPro" id="IPR029044">
    <property type="entry name" value="Nucleotide-diphossugar_trans"/>
</dbReference>
<evidence type="ECO:0000313" key="10">
    <source>
        <dbReference type="EMBL" id="RUL87376.1"/>
    </source>
</evidence>
<dbReference type="EC" id="2.7.7.13" evidence="2"/>
<accession>A0A432MJS9</accession>
<dbReference type="OrthoDB" id="9806359at2"/>
<evidence type="ECO:0000259" key="8">
    <source>
        <dbReference type="Pfam" id="PF00483"/>
    </source>
</evidence>
<dbReference type="AlphaFoldDB" id="A0A432MJS9"/>
<evidence type="ECO:0000256" key="1">
    <source>
        <dbReference type="ARBA" id="ARBA00006115"/>
    </source>
</evidence>
<keyword evidence="3 10" id="KW-0808">Transferase</keyword>
<evidence type="ECO:0000259" key="9">
    <source>
        <dbReference type="Pfam" id="PF22640"/>
    </source>
</evidence>
<gene>
    <name evidence="10" type="ORF">TsocGM_12665</name>
</gene>
<dbReference type="InterPro" id="IPR005835">
    <property type="entry name" value="NTP_transferase_dom"/>
</dbReference>
<feature type="domain" description="Nucleotidyl transferase" evidence="8">
    <location>
        <begin position="4"/>
        <end position="281"/>
    </location>
</feature>
<evidence type="ECO:0000313" key="11">
    <source>
        <dbReference type="Proteomes" id="UP000280296"/>
    </source>
</evidence>
<dbReference type="GO" id="GO:0004475">
    <property type="term" value="F:mannose-1-phosphate guanylyltransferase (GTP) activity"/>
    <property type="evidence" value="ECO:0007669"/>
    <property type="project" value="UniProtKB-EC"/>
</dbReference>
<feature type="domain" description="MannoseP isomerase/GMP-like beta-helix" evidence="9">
    <location>
        <begin position="297"/>
        <end position="350"/>
    </location>
</feature>
<comment type="catalytic activity">
    <reaction evidence="7">
        <text>alpha-D-mannose 1-phosphate + GTP + H(+) = GDP-alpha-D-mannose + diphosphate</text>
        <dbReference type="Rhea" id="RHEA:15229"/>
        <dbReference type="ChEBI" id="CHEBI:15378"/>
        <dbReference type="ChEBI" id="CHEBI:33019"/>
        <dbReference type="ChEBI" id="CHEBI:37565"/>
        <dbReference type="ChEBI" id="CHEBI:57527"/>
        <dbReference type="ChEBI" id="CHEBI:58409"/>
        <dbReference type="EC" id="2.7.7.13"/>
    </reaction>
</comment>
<dbReference type="EMBL" id="RYZH01000022">
    <property type="protein sequence ID" value="RUL87376.1"/>
    <property type="molecule type" value="Genomic_DNA"/>
</dbReference>
<dbReference type="InterPro" id="IPR051161">
    <property type="entry name" value="Mannose-6P_isomerase_type2"/>
</dbReference>
<dbReference type="InterPro" id="IPR049577">
    <property type="entry name" value="GMPP_N"/>
</dbReference>
<evidence type="ECO:0000256" key="5">
    <source>
        <dbReference type="ARBA" id="ARBA00022741"/>
    </source>
</evidence>
<keyword evidence="4" id="KW-0548">Nucleotidyltransferase</keyword>
<evidence type="ECO:0000256" key="3">
    <source>
        <dbReference type="ARBA" id="ARBA00022679"/>
    </source>
</evidence>
<dbReference type="FunFam" id="3.90.550.10:FF:000046">
    <property type="entry name" value="Mannose-1-phosphate guanylyltransferase (GDP)"/>
    <property type="match status" value="1"/>
</dbReference>
<dbReference type="GO" id="GO:0009298">
    <property type="term" value="P:GDP-mannose biosynthetic process"/>
    <property type="evidence" value="ECO:0007669"/>
    <property type="project" value="TreeGrafter"/>
</dbReference>
<comment type="similarity">
    <text evidence="1">Belongs to the mannose-6-phosphate isomerase type 2 family.</text>
</comment>
<dbReference type="PANTHER" id="PTHR46390">
    <property type="entry name" value="MANNOSE-1-PHOSPHATE GUANYLYLTRANSFERASE"/>
    <property type="match status" value="1"/>
</dbReference>
<reference evidence="10 11" key="2">
    <citation type="submission" date="2019-01" db="EMBL/GenBank/DDBJ databases">
        <title>Tautonia sociabilis, a novel thermotolerant planctomycete of Isosphaeraceae family, isolated from a 4000 m deep subterranean habitat.</title>
        <authorList>
            <person name="Kovaleva O.L."/>
            <person name="Elcheninov A.G."/>
            <person name="Van Heerden E."/>
            <person name="Toshchakov S.V."/>
            <person name="Novikov A."/>
            <person name="Bonch-Osmolovskaya E.A."/>
            <person name="Kublanov I.V."/>
        </authorList>
    </citation>
    <scope>NUCLEOTIDE SEQUENCE [LARGE SCALE GENOMIC DNA]</scope>
    <source>
        <strain evidence="10 11">GM2012</strain>
    </source>
</reference>
<dbReference type="Pfam" id="PF00483">
    <property type="entry name" value="NTP_transferase"/>
    <property type="match status" value="1"/>
</dbReference>
<dbReference type="GO" id="GO:0005525">
    <property type="term" value="F:GTP binding"/>
    <property type="evidence" value="ECO:0007669"/>
    <property type="project" value="UniProtKB-KW"/>
</dbReference>
<evidence type="ECO:0000256" key="2">
    <source>
        <dbReference type="ARBA" id="ARBA00012387"/>
    </source>
</evidence>
<sequence>MLHAVIMAGGSGTRFWPKSRRNRPKQLLRLVGDSTMIQQTLSRVAPIIPPERCWVITGEDQAEATREQLPGLPADQIVGEPCPRDTAACVGLAAALVERRDPGATTIVLPADHVIQPTEAFLASARAAAAIVEADPTAFVTFGIAPNRPETGYGYIERGELLSHPEGIPQYRVERFREKPDRATAEQFLATGRFFWNGGIFVWKARAILEALQRHRPALAGAIDRVSKTLGTPEFPGAIEREYATMEKVPIDKAVMEHAENVRVLEVPFSWNDVGDWRALTALVPPDDRGNAVQGPVLTVESSNCIIVADEGKLVAALGVDDLVIVQSGNATLVARKDQLDRLKAMVEGLESAGFGDLL</sequence>
<dbReference type="Gene3D" id="3.90.550.10">
    <property type="entry name" value="Spore Coat Polysaccharide Biosynthesis Protein SpsA, Chain A"/>
    <property type="match status" value="1"/>
</dbReference>
<keyword evidence="5" id="KW-0547">Nucleotide-binding</keyword>
<dbReference type="SUPFAM" id="SSF159283">
    <property type="entry name" value="Guanosine diphospho-D-mannose pyrophosphorylase/mannose-6-phosphate isomerase linker domain"/>
    <property type="match status" value="1"/>
</dbReference>
<keyword evidence="11" id="KW-1185">Reference proteome</keyword>
<keyword evidence="6" id="KW-0342">GTP-binding</keyword>
<name>A0A432MJS9_9BACT</name>
<reference evidence="10 11" key="1">
    <citation type="submission" date="2018-12" db="EMBL/GenBank/DDBJ databases">
        <authorList>
            <person name="Toschakov S.V."/>
        </authorList>
    </citation>
    <scope>NUCLEOTIDE SEQUENCE [LARGE SCALE GENOMIC DNA]</scope>
    <source>
        <strain evidence="10 11">GM2012</strain>
    </source>
</reference>
<dbReference type="CDD" id="cd02509">
    <property type="entry name" value="GDP-M1P_Guanylyltransferase"/>
    <property type="match status" value="1"/>
</dbReference>
<dbReference type="Pfam" id="PF22640">
    <property type="entry name" value="ManC_GMP_beta-helix"/>
    <property type="match status" value="1"/>
</dbReference>
<organism evidence="10 11">
    <name type="scientific">Tautonia sociabilis</name>
    <dbReference type="NCBI Taxonomy" id="2080755"/>
    <lineage>
        <taxon>Bacteria</taxon>
        <taxon>Pseudomonadati</taxon>
        <taxon>Planctomycetota</taxon>
        <taxon>Planctomycetia</taxon>
        <taxon>Isosphaerales</taxon>
        <taxon>Isosphaeraceae</taxon>
        <taxon>Tautonia</taxon>
    </lineage>
</organism>
<proteinExistence type="inferred from homology"/>
<evidence type="ECO:0000256" key="4">
    <source>
        <dbReference type="ARBA" id="ARBA00022695"/>
    </source>
</evidence>
<dbReference type="SUPFAM" id="SSF53448">
    <property type="entry name" value="Nucleotide-diphospho-sugar transferases"/>
    <property type="match status" value="1"/>
</dbReference>
<protein>
    <recommendedName>
        <fullName evidence="2">mannose-1-phosphate guanylyltransferase</fullName>
        <ecNumber evidence="2">2.7.7.13</ecNumber>
    </recommendedName>
</protein>
<dbReference type="Proteomes" id="UP000280296">
    <property type="component" value="Unassembled WGS sequence"/>
</dbReference>
<dbReference type="RefSeq" id="WP_126725740.1">
    <property type="nucleotide sequence ID" value="NZ_RYZH01000022.1"/>
</dbReference>
<dbReference type="InterPro" id="IPR054566">
    <property type="entry name" value="ManC/GMP-like_b-helix"/>
</dbReference>
<evidence type="ECO:0000256" key="7">
    <source>
        <dbReference type="ARBA" id="ARBA00047343"/>
    </source>
</evidence>